<dbReference type="PANTHER" id="PTHR39607:SF1">
    <property type="entry name" value="B-ZIP TRANSCRIPTION FACTOR (EUROFUNG)"/>
    <property type="match status" value="1"/>
</dbReference>
<feature type="compositionally biased region" description="Polar residues" evidence="1">
    <location>
        <begin position="248"/>
        <end position="269"/>
    </location>
</feature>
<keyword evidence="4" id="KW-1185">Reference proteome</keyword>
<dbReference type="AlphaFoldDB" id="A0A6A6QUU0"/>
<gene>
    <name evidence="3" type="ORF">BU16DRAFT_538552</name>
</gene>
<sequence>MQRHASYGYAQTAPTTHRYSGTSSAFSASANPNEDWTKISDLAERRRIQNRIAQRNYRKKLKKRLEDLERRAASSSASPEQQPAELDRSNSQPREEFHSPSSSDSVDHQDYGRRTPEMQTQYLPHHEERGMFSHQYTRQLSTSPPPFSYSTYPAPDAVSYAPYAPAYNGLPTTGPEMPMYSPYLPPLSSAYPTTLPSLVHPMKGDFYGEDDISPFSMSYATMAGIEIPAPHSYVSDAHTPPLLDSFDRSTTGSPPDSATYNPTTPNSMPGTPPLHLI</sequence>
<protein>
    <recommendedName>
        <fullName evidence="2">BZIP domain-containing protein</fullName>
    </recommendedName>
</protein>
<dbReference type="SUPFAM" id="SSF57959">
    <property type="entry name" value="Leucine zipper domain"/>
    <property type="match status" value="1"/>
</dbReference>
<proteinExistence type="predicted"/>
<dbReference type="PANTHER" id="PTHR39607">
    <property type="entry name" value="XANTHOCILLIN BIOSYNTHESIS CLUSTER TRANSCRIPTION FACTOR XANC-RELATED"/>
    <property type="match status" value="1"/>
</dbReference>
<dbReference type="Proteomes" id="UP000799750">
    <property type="component" value="Unassembled WGS sequence"/>
</dbReference>
<evidence type="ECO:0000256" key="1">
    <source>
        <dbReference type="SAM" id="MobiDB-lite"/>
    </source>
</evidence>
<dbReference type="OrthoDB" id="194358at2759"/>
<evidence type="ECO:0000313" key="4">
    <source>
        <dbReference type="Proteomes" id="UP000799750"/>
    </source>
</evidence>
<dbReference type="InterPro" id="IPR052635">
    <property type="entry name" value="Sec_Metab_Biosynth_Reg"/>
</dbReference>
<dbReference type="InterPro" id="IPR046347">
    <property type="entry name" value="bZIP_sf"/>
</dbReference>
<feature type="region of interest" description="Disordered" evidence="1">
    <location>
        <begin position="1"/>
        <end position="111"/>
    </location>
</feature>
<dbReference type="GO" id="GO:0003700">
    <property type="term" value="F:DNA-binding transcription factor activity"/>
    <property type="evidence" value="ECO:0007669"/>
    <property type="project" value="InterPro"/>
</dbReference>
<feature type="compositionally biased region" description="Polar residues" evidence="1">
    <location>
        <begin position="12"/>
        <end position="34"/>
    </location>
</feature>
<accession>A0A6A6QUU0</accession>
<name>A0A6A6QUU0_9PEZI</name>
<reference evidence="3" key="1">
    <citation type="journal article" date="2020" name="Stud. Mycol.">
        <title>101 Dothideomycetes genomes: a test case for predicting lifestyles and emergence of pathogens.</title>
        <authorList>
            <person name="Haridas S."/>
            <person name="Albert R."/>
            <person name="Binder M."/>
            <person name="Bloem J."/>
            <person name="Labutti K."/>
            <person name="Salamov A."/>
            <person name="Andreopoulos B."/>
            <person name="Baker S."/>
            <person name="Barry K."/>
            <person name="Bills G."/>
            <person name="Bluhm B."/>
            <person name="Cannon C."/>
            <person name="Castanera R."/>
            <person name="Culley D."/>
            <person name="Daum C."/>
            <person name="Ezra D."/>
            <person name="Gonzalez J."/>
            <person name="Henrissat B."/>
            <person name="Kuo A."/>
            <person name="Liang C."/>
            <person name="Lipzen A."/>
            <person name="Lutzoni F."/>
            <person name="Magnuson J."/>
            <person name="Mondo S."/>
            <person name="Nolan M."/>
            <person name="Ohm R."/>
            <person name="Pangilinan J."/>
            <person name="Park H.-J."/>
            <person name="Ramirez L."/>
            <person name="Alfaro M."/>
            <person name="Sun H."/>
            <person name="Tritt A."/>
            <person name="Yoshinaga Y."/>
            <person name="Zwiers L.-H."/>
            <person name="Turgeon B."/>
            <person name="Goodwin S."/>
            <person name="Spatafora J."/>
            <person name="Crous P."/>
            <person name="Grigoriev I."/>
        </authorList>
    </citation>
    <scope>NUCLEOTIDE SEQUENCE</scope>
    <source>
        <strain evidence="3">CBS 269.34</strain>
    </source>
</reference>
<dbReference type="Gene3D" id="1.20.5.170">
    <property type="match status" value="1"/>
</dbReference>
<dbReference type="PROSITE" id="PS00036">
    <property type="entry name" value="BZIP_BASIC"/>
    <property type="match status" value="1"/>
</dbReference>
<evidence type="ECO:0000259" key="2">
    <source>
        <dbReference type="PROSITE" id="PS00036"/>
    </source>
</evidence>
<feature type="compositionally biased region" description="Basic and acidic residues" evidence="1">
    <location>
        <begin position="35"/>
        <end position="47"/>
    </location>
</feature>
<organism evidence="3 4">
    <name type="scientific">Lophium mytilinum</name>
    <dbReference type="NCBI Taxonomy" id="390894"/>
    <lineage>
        <taxon>Eukaryota</taxon>
        <taxon>Fungi</taxon>
        <taxon>Dikarya</taxon>
        <taxon>Ascomycota</taxon>
        <taxon>Pezizomycotina</taxon>
        <taxon>Dothideomycetes</taxon>
        <taxon>Pleosporomycetidae</taxon>
        <taxon>Mytilinidiales</taxon>
        <taxon>Mytilinidiaceae</taxon>
        <taxon>Lophium</taxon>
    </lineage>
</organism>
<dbReference type="InterPro" id="IPR004827">
    <property type="entry name" value="bZIP"/>
</dbReference>
<evidence type="ECO:0000313" key="3">
    <source>
        <dbReference type="EMBL" id="KAF2495939.1"/>
    </source>
</evidence>
<feature type="region of interest" description="Disordered" evidence="1">
    <location>
        <begin position="236"/>
        <end position="277"/>
    </location>
</feature>
<dbReference type="CDD" id="cd14688">
    <property type="entry name" value="bZIP_YAP"/>
    <property type="match status" value="1"/>
</dbReference>
<feature type="compositionally biased region" description="Basic and acidic residues" evidence="1">
    <location>
        <begin position="85"/>
        <end position="98"/>
    </location>
</feature>
<feature type="compositionally biased region" description="Low complexity" evidence="1">
    <location>
        <begin position="73"/>
        <end position="84"/>
    </location>
</feature>
<dbReference type="EMBL" id="MU004188">
    <property type="protein sequence ID" value="KAF2495939.1"/>
    <property type="molecule type" value="Genomic_DNA"/>
</dbReference>
<feature type="domain" description="BZIP" evidence="2">
    <location>
        <begin position="45"/>
        <end position="60"/>
    </location>
</feature>